<dbReference type="AlphaFoldDB" id="A0A9X2L7V1"/>
<dbReference type="EMBL" id="JANIBC010000002">
    <property type="protein sequence ID" value="MCQ8184647.1"/>
    <property type="molecule type" value="Genomic_DNA"/>
</dbReference>
<organism evidence="3 4">
    <name type="scientific">Parvularcula maris</name>
    <dbReference type="NCBI Taxonomy" id="2965077"/>
    <lineage>
        <taxon>Bacteria</taxon>
        <taxon>Pseudomonadati</taxon>
        <taxon>Pseudomonadota</taxon>
        <taxon>Alphaproteobacteria</taxon>
        <taxon>Parvularculales</taxon>
        <taxon>Parvularculaceae</taxon>
        <taxon>Parvularcula</taxon>
    </lineage>
</organism>
<dbReference type="Pfam" id="PF07705">
    <property type="entry name" value="CARDB"/>
    <property type="match status" value="1"/>
</dbReference>
<dbReference type="InterPro" id="IPR011635">
    <property type="entry name" value="CARDB"/>
</dbReference>
<sequence length="549" mass="60017">MSRSLKLALLAGASLANHSAHAEPYFLEDVFKSIVVNLPQNEVFVDITNVSGSTDPKDFKIGHLQDEVVFEDIFPIYHCGWKDKTFVQELAINRKKTFSWPQGSHLWLGKAGAASSGYFDKKTYYHGIEWPKVQPRSYELRNAAFQNSDELKSRGNTSDLAVPIAKLVSPPDGASKPIDGETVFLTALEEHVAGGGDRVAFMRKNQKVSVDVPISFVGACTFLDPAKHPANPLPHYDTAETMVRITYRYEGDRSITYTPAVPVGGDGEILEKVQITEASIKVDPPQSVGICPRNVNALARLRFNEKPKQKRVLTYRFLKNGKPISPWMQRDIKNIDQIELPYAVPVEEGIASDIAASIQTKVATNGGLEAKDVLTFDQNPIIAIEAKIEGQTKIATRRYKASCRDTVEAEFEPDYGPDLITREGIELGGVKAAWGGEITLEETGATDITGQGCRFRYAYDVHNVGKTSAAAFHNRLVIPGRVAGIASHAGLAKGSKLLSAGSVLLPSGTYTLRAFLDADYEVPERNEDNNDAAVTVTVPERCGGALNLQ</sequence>
<dbReference type="Proteomes" id="UP001142610">
    <property type="component" value="Unassembled WGS sequence"/>
</dbReference>
<dbReference type="Gene3D" id="2.60.40.10">
    <property type="entry name" value="Immunoglobulins"/>
    <property type="match status" value="1"/>
</dbReference>
<evidence type="ECO:0000313" key="4">
    <source>
        <dbReference type="Proteomes" id="UP001142610"/>
    </source>
</evidence>
<proteinExistence type="predicted"/>
<evidence type="ECO:0000259" key="2">
    <source>
        <dbReference type="Pfam" id="PF07705"/>
    </source>
</evidence>
<evidence type="ECO:0000313" key="3">
    <source>
        <dbReference type="EMBL" id="MCQ8184647.1"/>
    </source>
</evidence>
<keyword evidence="1" id="KW-0732">Signal</keyword>
<feature type="domain" description="CARDB" evidence="2">
    <location>
        <begin position="455"/>
        <end position="532"/>
    </location>
</feature>
<dbReference type="RefSeq" id="WP_256618496.1">
    <property type="nucleotide sequence ID" value="NZ_JANIBC010000002.1"/>
</dbReference>
<protein>
    <recommendedName>
        <fullName evidence="2">CARDB domain-containing protein</fullName>
    </recommendedName>
</protein>
<evidence type="ECO:0000256" key="1">
    <source>
        <dbReference type="SAM" id="SignalP"/>
    </source>
</evidence>
<reference evidence="3" key="1">
    <citation type="submission" date="2022-07" db="EMBL/GenBank/DDBJ databases">
        <title>Parvularcula maris sp. nov., an algicidal bacterium isolated from seawater.</title>
        <authorList>
            <person name="Li F."/>
        </authorList>
    </citation>
    <scope>NUCLEOTIDE SEQUENCE</scope>
    <source>
        <strain evidence="3">BGMRC 0090</strain>
    </source>
</reference>
<name>A0A9X2L7V1_9PROT</name>
<dbReference type="InterPro" id="IPR013783">
    <property type="entry name" value="Ig-like_fold"/>
</dbReference>
<accession>A0A9X2L7V1</accession>
<gene>
    <name evidence="3" type="ORF">NOG11_04530</name>
</gene>
<feature type="signal peptide" evidence="1">
    <location>
        <begin position="1"/>
        <end position="22"/>
    </location>
</feature>
<keyword evidence="4" id="KW-1185">Reference proteome</keyword>
<comment type="caution">
    <text evidence="3">The sequence shown here is derived from an EMBL/GenBank/DDBJ whole genome shotgun (WGS) entry which is preliminary data.</text>
</comment>
<feature type="chain" id="PRO_5040788815" description="CARDB domain-containing protein" evidence="1">
    <location>
        <begin position="23"/>
        <end position="549"/>
    </location>
</feature>